<protein>
    <submittedName>
        <fullName evidence="1">Uncharacterized protein</fullName>
    </submittedName>
</protein>
<gene>
    <name evidence="1" type="ORF">CHS0354_022680</name>
</gene>
<dbReference type="EMBL" id="JAEAOA010001380">
    <property type="protein sequence ID" value="KAK3586548.1"/>
    <property type="molecule type" value="Genomic_DNA"/>
</dbReference>
<dbReference type="AlphaFoldDB" id="A0AAE0S767"/>
<reference evidence="1" key="2">
    <citation type="journal article" date="2021" name="Genome Biol. Evol.">
        <title>Developing a high-quality reference genome for a parasitic bivalve with doubly uniparental inheritance (Bivalvia: Unionida).</title>
        <authorList>
            <person name="Smith C.H."/>
        </authorList>
    </citation>
    <scope>NUCLEOTIDE SEQUENCE</scope>
    <source>
        <strain evidence="1">CHS0354</strain>
        <tissue evidence="1">Mantle</tissue>
    </source>
</reference>
<keyword evidence="2" id="KW-1185">Reference proteome</keyword>
<organism evidence="1 2">
    <name type="scientific">Potamilus streckersoni</name>
    <dbReference type="NCBI Taxonomy" id="2493646"/>
    <lineage>
        <taxon>Eukaryota</taxon>
        <taxon>Metazoa</taxon>
        <taxon>Spiralia</taxon>
        <taxon>Lophotrochozoa</taxon>
        <taxon>Mollusca</taxon>
        <taxon>Bivalvia</taxon>
        <taxon>Autobranchia</taxon>
        <taxon>Heteroconchia</taxon>
        <taxon>Palaeoheterodonta</taxon>
        <taxon>Unionida</taxon>
        <taxon>Unionoidea</taxon>
        <taxon>Unionidae</taxon>
        <taxon>Ambleminae</taxon>
        <taxon>Lampsilini</taxon>
        <taxon>Potamilus</taxon>
    </lineage>
</organism>
<evidence type="ECO:0000313" key="1">
    <source>
        <dbReference type="EMBL" id="KAK3586548.1"/>
    </source>
</evidence>
<sequence>MSNDEDVFSKDVNLLDPDMLNEAIATVIRNKAKFPRANMTSTKFPTTQTSSENINIDMTPAGRDDTGYLTYVTIENRRDLEAILTKVVGTGTNIVLTDQHQNYLNVIYEKKPHKNSILAHVIVLATRDVGRNVPTESSQLQAAELSRIEPCTLIRGDVLTMFHLMLSHHMSALRSRWQGQFCSFLT</sequence>
<dbReference type="Proteomes" id="UP001195483">
    <property type="component" value="Unassembled WGS sequence"/>
</dbReference>
<accession>A0AAE0S767</accession>
<evidence type="ECO:0000313" key="2">
    <source>
        <dbReference type="Proteomes" id="UP001195483"/>
    </source>
</evidence>
<comment type="caution">
    <text evidence="1">The sequence shown here is derived from an EMBL/GenBank/DDBJ whole genome shotgun (WGS) entry which is preliminary data.</text>
</comment>
<name>A0AAE0S767_9BIVA</name>
<reference evidence="1" key="3">
    <citation type="submission" date="2023-05" db="EMBL/GenBank/DDBJ databases">
        <authorList>
            <person name="Smith C.H."/>
        </authorList>
    </citation>
    <scope>NUCLEOTIDE SEQUENCE</scope>
    <source>
        <strain evidence="1">CHS0354</strain>
        <tissue evidence="1">Mantle</tissue>
    </source>
</reference>
<reference evidence="1" key="1">
    <citation type="journal article" date="2021" name="Genome Biol. Evol.">
        <title>A High-Quality Reference Genome for a Parasitic Bivalve with Doubly Uniparental Inheritance (Bivalvia: Unionida).</title>
        <authorList>
            <person name="Smith C.H."/>
        </authorList>
    </citation>
    <scope>NUCLEOTIDE SEQUENCE</scope>
    <source>
        <strain evidence="1">CHS0354</strain>
    </source>
</reference>
<proteinExistence type="predicted"/>